<sequence length="79" mass="9432">MDTVFEAVFHVLFKLFRFLIIDLIFEIIFEGLIRSIGYAVVRCYRLGQRVNFDSTEVFVVGFITLLILIFLCIYWFVLR</sequence>
<reference evidence="2 3" key="1">
    <citation type="submission" date="2017-12" db="EMBL/GenBank/DDBJ databases">
        <title>Draft Genome sequences of multiple microbial strains isolated from spacecraft associated surfaces.</title>
        <authorList>
            <person name="Seuylemezian A."/>
            <person name="Vaishampayan P."/>
            <person name="Venkateswaran K."/>
        </authorList>
    </citation>
    <scope>NUCLEOTIDE SEQUENCE [LARGE SCALE GENOMIC DNA]</scope>
    <source>
        <strain evidence="2 3">2P01AA</strain>
    </source>
</reference>
<keyword evidence="1" id="KW-0812">Transmembrane</keyword>
<name>A0A1E7QXT2_9GAMM</name>
<protein>
    <submittedName>
        <fullName evidence="2">Uncharacterized protein</fullName>
    </submittedName>
</protein>
<evidence type="ECO:0000256" key="1">
    <source>
        <dbReference type="SAM" id="Phobius"/>
    </source>
</evidence>
<dbReference type="AlphaFoldDB" id="A0A1E7QXT2"/>
<keyword evidence="1" id="KW-1133">Transmembrane helix</keyword>
<comment type="caution">
    <text evidence="2">The sequence shown here is derived from an EMBL/GenBank/DDBJ whole genome shotgun (WGS) entry which is preliminary data.</text>
</comment>
<evidence type="ECO:0000313" key="3">
    <source>
        <dbReference type="Proteomes" id="UP000233553"/>
    </source>
</evidence>
<dbReference type="RefSeq" id="WP_070076703.1">
    <property type="nucleotide sequence ID" value="NZ_CP158965.1"/>
</dbReference>
<evidence type="ECO:0000313" key="2">
    <source>
        <dbReference type="EMBL" id="PKF32921.1"/>
    </source>
</evidence>
<feature type="transmembrane region" description="Helical" evidence="1">
    <location>
        <begin position="15"/>
        <end position="36"/>
    </location>
</feature>
<accession>A0A1E7QXT2</accession>
<dbReference type="Proteomes" id="UP000233553">
    <property type="component" value="Unassembled WGS sequence"/>
</dbReference>
<proteinExistence type="predicted"/>
<feature type="transmembrane region" description="Helical" evidence="1">
    <location>
        <begin position="57"/>
        <end position="77"/>
    </location>
</feature>
<gene>
    <name evidence="2" type="ORF">CW311_12845</name>
</gene>
<organism evidence="2 3">
    <name type="scientific">Acinetobacter proteolyticus</name>
    <dbReference type="NCBI Taxonomy" id="1776741"/>
    <lineage>
        <taxon>Bacteria</taxon>
        <taxon>Pseudomonadati</taxon>
        <taxon>Pseudomonadota</taxon>
        <taxon>Gammaproteobacteria</taxon>
        <taxon>Moraxellales</taxon>
        <taxon>Moraxellaceae</taxon>
        <taxon>Acinetobacter</taxon>
    </lineage>
</organism>
<keyword evidence="1" id="KW-0472">Membrane</keyword>
<dbReference type="EMBL" id="PISJ01000014">
    <property type="protein sequence ID" value="PKF32921.1"/>
    <property type="molecule type" value="Genomic_DNA"/>
</dbReference>